<evidence type="ECO:0000256" key="8">
    <source>
        <dbReference type="ARBA" id="ARBA00022989"/>
    </source>
</evidence>
<dbReference type="InterPro" id="IPR001421">
    <property type="entry name" value="ATP8_metazoa"/>
</dbReference>
<keyword evidence="4 12" id="KW-0813">Transport</keyword>
<name>A0A678QH09_9ORTH</name>
<feature type="transmembrane region" description="Helical" evidence="13">
    <location>
        <begin position="7"/>
        <end position="32"/>
    </location>
</feature>
<evidence type="ECO:0000256" key="13">
    <source>
        <dbReference type="SAM" id="Phobius"/>
    </source>
</evidence>
<evidence type="ECO:0000256" key="6">
    <source>
        <dbReference type="ARBA" id="ARBA00022692"/>
    </source>
</evidence>
<keyword evidence="8 13" id="KW-1133">Transmembrane helix</keyword>
<evidence type="ECO:0000256" key="1">
    <source>
        <dbReference type="ARBA" id="ARBA00004304"/>
    </source>
</evidence>
<evidence type="ECO:0000256" key="4">
    <source>
        <dbReference type="ARBA" id="ARBA00022448"/>
    </source>
</evidence>
<dbReference type="AlphaFoldDB" id="A0A678QH09"/>
<evidence type="ECO:0000313" key="14">
    <source>
        <dbReference type="EMBL" id="ATN40453.1"/>
    </source>
</evidence>
<keyword evidence="11 13" id="KW-0472">Membrane</keyword>
<dbReference type="GO" id="GO:0031966">
    <property type="term" value="C:mitochondrial membrane"/>
    <property type="evidence" value="ECO:0007669"/>
    <property type="project" value="UniProtKB-SubCell"/>
</dbReference>
<sequence>MPQMSPLWWWLLFITFSITLIVFTLINFFIAINMPQLSETDQKTLSTPTMNWKW</sequence>
<comment type="subunit">
    <text evidence="3">F-type ATPases have 2 components, CF(1) - the catalytic core - and CF(0) - the membrane proton channel.</text>
</comment>
<gene>
    <name evidence="14" type="primary">ATP8</name>
</gene>
<keyword evidence="9 12" id="KW-0406">Ion transport</keyword>
<evidence type="ECO:0000256" key="12">
    <source>
        <dbReference type="RuleBase" id="RU003661"/>
    </source>
</evidence>
<evidence type="ECO:0000256" key="7">
    <source>
        <dbReference type="ARBA" id="ARBA00022781"/>
    </source>
</evidence>
<evidence type="ECO:0000256" key="11">
    <source>
        <dbReference type="ARBA" id="ARBA00023136"/>
    </source>
</evidence>
<evidence type="ECO:0000256" key="10">
    <source>
        <dbReference type="ARBA" id="ARBA00023128"/>
    </source>
</evidence>
<organism evidence="14">
    <name type="scientific">Phaneroptera falcata</name>
    <name type="common">sickle-bearing bush cricket</name>
    <dbReference type="NCBI Taxonomy" id="396409"/>
    <lineage>
        <taxon>Eukaryota</taxon>
        <taxon>Metazoa</taxon>
        <taxon>Ecdysozoa</taxon>
        <taxon>Arthropoda</taxon>
        <taxon>Hexapoda</taxon>
        <taxon>Insecta</taxon>
        <taxon>Pterygota</taxon>
        <taxon>Neoptera</taxon>
        <taxon>Polyneoptera</taxon>
        <taxon>Orthoptera</taxon>
        <taxon>Ensifera</taxon>
        <taxon>Tettigoniidea</taxon>
        <taxon>Tettigonioidea</taxon>
        <taxon>Tettigoniidae</taxon>
        <taxon>Phaneropterinae</taxon>
        <taxon>Phaneropterini</taxon>
        <taxon>Phaneroptera</taxon>
    </lineage>
</organism>
<evidence type="ECO:0000256" key="5">
    <source>
        <dbReference type="ARBA" id="ARBA00022547"/>
    </source>
</evidence>
<dbReference type="GO" id="GO:0015986">
    <property type="term" value="P:proton motive force-driven ATP synthesis"/>
    <property type="evidence" value="ECO:0007669"/>
    <property type="project" value="InterPro"/>
</dbReference>
<comment type="similarity">
    <text evidence="2 12">Belongs to the ATPase protein 8 family.</text>
</comment>
<evidence type="ECO:0000256" key="3">
    <source>
        <dbReference type="ARBA" id="ARBA00011291"/>
    </source>
</evidence>
<reference evidence="14" key="1">
    <citation type="submission" date="2017-01" db="EMBL/GenBank/DDBJ databases">
        <title>The complete mitochondrial genome of Pseudokuzicus spinus (Orthoptera: Tettigoniidae).</title>
        <authorList>
            <person name="Liu F."/>
            <person name="Huang Y."/>
        </authorList>
    </citation>
    <scope>NUCLEOTIDE SEQUENCE</scope>
</reference>
<dbReference type="GO" id="GO:0015078">
    <property type="term" value="F:proton transmembrane transporter activity"/>
    <property type="evidence" value="ECO:0007669"/>
    <property type="project" value="InterPro"/>
</dbReference>
<keyword evidence="6 12" id="KW-0812">Transmembrane</keyword>
<geneLocation type="mitochondrion" evidence="14"/>
<protein>
    <recommendedName>
        <fullName evidence="12">ATP synthase complex subunit 8</fullName>
    </recommendedName>
</protein>
<keyword evidence="10 12" id="KW-0496">Mitochondrion</keyword>
<dbReference type="Pfam" id="PF00895">
    <property type="entry name" value="ATP-synt_8"/>
    <property type="match status" value="1"/>
</dbReference>
<dbReference type="GO" id="GO:0045259">
    <property type="term" value="C:proton-transporting ATP synthase complex"/>
    <property type="evidence" value="ECO:0007669"/>
    <property type="project" value="UniProtKB-KW"/>
</dbReference>
<accession>A0A678QH09</accession>
<evidence type="ECO:0000256" key="9">
    <source>
        <dbReference type="ARBA" id="ARBA00023065"/>
    </source>
</evidence>
<evidence type="ECO:0000256" key="2">
    <source>
        <dbReference type="ARBA" id="ARBA00008892"/>
    </source>
</evidence>
<proteinExistence type="inferred from homology"/>
<dbReference type="EMBL" id="KY458227">
    <property type="protein sequence ID" value="ATN40453.1"/>
    <property type="molecule type" value="Genomic_DNA"/>
</dbReference>
<comment type="subcellular location">
    <subcellularLocation>
        <location evidence="1 12">Mitochondrion membrane</location>
        <topology evidence="1 12">Single-pass membrane protein</topology>
    </subcellularLocation>
</comment>
<keyword evidence="7 12" id="KW-0375">Hydrogen ion transport</keyword>
<keyword evidence="5 12" id="KW-0138">CF(0)</keyword>